<keyword evidence="2" id="KW-1185">Reference proteome</keyword>
<accession>A0ABU1BCR7</accession>
<evidence type="ECO:0000313" key="1">
    <source>
        <dbReference type="EMBL" id="MDQ9091407.1"/>
    </source>
</evidence>
<proteinExistence type="predicted"/>
<organism evidence="1 2">
    <name type="scientific">Pseudoalteromonas haloplanktis</name>
    <name type="common">Alteromonas haloplanktis</name>
    <dbReference type="NCBI Taxonomy" id="228"/>
    <lineage>
        <taxon>Bacteria</taxon>
        <taxon>Pseudomonadati</taxon>
        <taxon>Pseudomonadota</taxon>
        <taxon>Gammaproteobacteria</taxon>
        <taxon>Alteromonadales</taxon>
        <taxon>Pseudoalteromonadaceae</taxon>
        <taxon>Pseudoalteromonas</taxon>
    </lineage>
</organism>
<reference evidence="1 2" key="1">
    <citation type="submission" date="2023-08" db="EMBL/GenBank/DDBJ databases">
        <title>Pseudoalteromonas haloplanktis LL1 genome.</title>
        <authorList>
            <person name="Wu S."/>
        </authorList>
    </citation>
    <scope>NUCLEOTIDE SEQUENCE [LARGE SCALE GENOMIC DNA]</scope>
    <source>
        <strain evidence="1 2">LL1</strain>
    </source>
</reference>
<dbReference type="Proteomes" id="UP001226574">
    <property type="component" value="Unassembled WGS sequence"/>
</dbReference>
<dbReference type="EMBL" id="JAVIFY010000004">
    <property type="protein sequence ID" value="MDQ9091407.1"/>
    <property type="molecule type" value="Genomic_DNA"/>
</dbReference>
<protein>
    <submittedName>
        <fullName evidence="1">Uncharacterized protein</fullName>
    </submittedName>
</protein>
<sequence>MNNKERTVHILVRRLNYLLKRLENEFFHVYPSLEENRQTTSLAFTSILNEAANLHEAAFCSREFWPEITRWGSSGEWKWEEIKVRFTYWPVLEVLMPFSLDTNGKLKIAGRDENNATKHQGKLASFEAALNASAAAWFIVLEKAREEDVFLGASEVDDLMKLFDCYNLITFSESAFGLKVSRPLANKVEYPVVRGSSEIHLAKKAFQNRLDFWKSKQ</sequence>
<evidence type="ECO:0000313" key="2">
    <source>
        <dbReference type="Proteomes" id="UP001226574"/>
    </source>
</evidence>
<gene>
    <name evidence="1" type="ORF">RC083_07375</name>
</gene>
<name>A0ABU1BCR7_PSEHA</name>
<comment type="caution">
    <text evidence="1">The sequence shown here is derived from an EMBL/GenBank/DDBJ whole genome shotgun (WGS) entry which is preliminary data.</text>
</comment>
<dbReference type="RefSeq" id="WP_309038712.1">
    <property type="nucleotide sequence ID" value="NZ_JAVIFY010000004.1"/>
</dbReference>